<proteinExistence type="predicted"/>
<feature type="compositionally biased region" description="Low complexity" evidence="1">
    <location>
        <begin position="335"/>
        <end position="354"/>
    </location>
</feature>
<feature type="compositionally biased region" description="Pro residues" evidence="1">
    <location>
        <begin position="409"/>
        <end position="426"/>
    </location>
</feature>
<feature type="region of interest" description="Disordered" evidence="1">
    <location>
        <begin position="404"/>
        <end position="472"/>
    </location>
</feature>
<evidence type="ECO:0000256" key="2">
    <source>
        <dbReference type="SAM" id="Phobius"/>
    </source>
</evidence>
<dbReference type="SUPFAM" id="SSF49265">
    <property type="entry name" value="Fibronectin type III"/>
    <property type="match status" value="1"/>
</dbReference>
<organism evidence="4 5">
    <name type="scientific">Candidatus Beckwithbacteria bacterium RBG_13_42_9</name>
    <dbReference type="NCBI Taxonomy" id="1797457"/>
    <lineage>
        <taxon>Bacteria</taxon>
        <taxon>Candidatus Beckwithiibacteriota</taxon>
    </lineage>
</organism>
<comment type="caution">
    <text evidence="4">The sequence shown here is derived from an EMBL/GenBank/DDBJ whole genome shotgun (WGS) entry which is preliminary data.</text>
</comment>
<protein>
    <recommendedName>
        <fullName evidence="3">Fibronectin type-III domain-containing protein</fullName>
    </recommendedName>
</protein>
<name>A0A1F5E6G2_9BACT</name>
<dbReference type="CDD" id="cd00063">
    <property type="entry name" value="FN3"/>
    <property type="match status" value="1"/>
</dbReference>
<feature type="domain" description="Fibronectin type-III" evidence="3">
    <location>
        <begin position="220"/>
        <end position="309"/>
    </location>
</feature>
<dbReference type="STRING" id="1797457.A2160_05070"/>
<accession>A0A1F5E6G2</accession>
<dbReference type="InterPro" id="IPR013783">
    <property type="entry name" value="Ig-like_fold"/>
</dbReference>
<dbReference type="InterPro" id="IPR008965">
    <property type="entry name" value="CBM2/CBM3_carb-bd_dom_sf"/>
</dbReference>
<dbReference type="AlphaFoldDB" id="A0A1F5E6G2"/>
<keyword evidence="2" id="KW-0812">Transmembrane</keyword>
<keyword evidence="2" id="KW-0472">Membrane</keyword>
<dbReference type="Proteomes" id="UP000177006">
    <property type="component" value="Unassembled WGS sequence"/>
</dbReference>
<dbReference type="InterPro" id="IPR036116">
    <property type="entry name" value="FN3_sf"/>
</dbReference>
<feature type="region of interest" description="Disordered" evidence="1">
    <location>
        <begin position="324"/>
        <end position="366"/>
    </location>
</feature>
<evidence type="ECO:0000313" key="5">
    <source>
        <dbReference type="Proteomes" id="UP000177006"/>
    </source>
</evidence>
<keyword evidence="2" id="KW-1133">Transmembrane helix</keyword>
<sequence length="472" mass="49743">MRYFNSAPDEDASLTAYAQAVIKILKKLAVMTVLLAVPTTAILVTQQDLQLAQIYVADSERTATLTVDPQRSTVLKGELFTVKVYMDPGGAQISEAKAVLHYDHDLIQIDNVNFPTYAKNNTVSIDNANGQATIRSFFDAGLTSKVIWFETVISTHGTGTANFWFDCRRGATDETNVIRLGGDDIVNCNNIGQGWFTVNLVNASPTTTSTTGCGGTSPAAPTNLTATPGPGWGELTLRWNKISGAGYYTVTYGKNSASYQFGSPNIGDTDHLVIRGLIPGQRYYVVMTAVNGCASSGYSSEVSATAGYGAITKTTYDFTKEKGFQPPIPPEFIPEKSATPSASAEATPSASVSPGPLASPAATGGGGVTKPWQRLDFWLLAGGIALGGLVLVLLGSLLGRGGPKNNEPPFAPPPPPPQTPAEPFPQAPTTNGPQISSLPPSPWDENPAPTTPVATDQTGWPAPPSENKQTFS</sequence>
<dbReference type="PROSITE" id="PS50853">
    <property type="entry name" value="FN3"/>
    <property type="match status" value="1"/>
</dbReference>
<dbReference type="Pfam" id="PF00041">
    <property type="entry name" value="fn3"/>
    <property type="match status" value="1"/>
</dbReference>
<evidence type="ECO:0000259" key="3">
    <source>
        <dbReference type="PROSITE" id="PS50853"/>
    </source>
</evidence>
<dbReference type="InterPro" id="IPR003961">
    <property type="entry name" value="FN3_dom"/>
</dbReference>
<feature type="transmembrane region" description="Helical" evidence="2">
    <location>
        <begin position="377"/>
        <end position="398"/>
    </location>
</feature>
<dbReference type="SMART" id="SM00060">
    <property type="entry name" value="FN3"/>
    <property type="match status" value="1"/>
</dbReference>
<dbReference type="GO" id="GO:0030246">
    <property type="term" value="F:carbohydrate binding"/>
    <property type="evidence" value="ECO:0007669"/>
    <property type="project" value="InterPro"/>
</dbReference>
<dbReference type="Gene3D" id="2.60.40.10">
    <property type="entry name" value="Immunoglobulins"/>
    <property type="match status" value="1"/>
</dbReference>
<dbReference type="Gene3D" id="2.60.40.680">
    <property type="match status" value="1"/>
</dbReference>
<dbReference type="SUPFAM" id="SSF49384">
    <property type="entry name" value="Carbohydrate-binding domain"/>
    <property type="match status" value="1"/>
</dbReference>
<evidence type="ECO:0000256" key="1">
    <source>
        <dbReference type="SAM" id="MobiDB-lite"/>
    </source>
</evidence>
<gene>
    <name evidence="4" type="ORF">A2160_05070</name>
</gene>
<dbReference type="EMBL" id="MEZK01000013">
    <property type="protein sequence ID" value="OGD62999.1"/>
    <property type="molecule type" value="Genomic_DNA"/>
</dbReference>
<evidence type="ECO:0000313" key="4">
    <source>
        <dbReference type="EMBL" id="OGD62999.1"/>
    </source>
</evidence>
<reference evidence="4 5" key="1">
    <citation type="journal article" date="2016" name="Nat. Commun.">
        <title>Thousands of microbial genomes shed light on interconnected biogeochemical processes in an aquifer system.</title>
        <authorList>
            <person name="Anantharaman K."/>
            <person name="Brown C.T."/>
            <person name="Hug L.A."/>
            <person name="Sharon I."/>
            <person name="Castelle C.J."/>
            <person name="Probst A.J."/>
            <person name="Thomas B.C."/>
            <person name="Singh A."/>
            <person name="Wilkins M.J."/>
            <person name="Karaoz U."/>
            <person name="Brodie E.L."/>
            <person name="Williams K.H."/>
            <person name="Hubbard S.S."/>
            <person name="Banfield J.F."/>
        </authorList>
    </citation>
    <scope>NUCLEOTIDE SEQUENCE [LARGE SCALE GENOMIC DNA]</scope>
</reference>